<keyword evidence="2" id="KW-1185">Reference proteome</keyword>
<accession>A0A371GEU2</accession>
<organism evidence="1 2">
    <name type="scientific">Mucuna pruriens</name>
    <name type="common">Velvet bean</name>
    <name type="synonym">Dolichos pruriens</name>
    <dbReference type="NCBI Taxonomy" id="157652"/>
    <lineage>
        <taxon>Eukaryota</taxon>
        <taxon>Viridiplantae</taxon>
        <taxon>Streptophyta</taxon>
        <taxon>Embryophyta</taxon>
        <taxon>Tracheophyta</taxon>
        <taxon>Spermatophyta</taxon>
        <taxon>Magnoliopsida</taxon>
        <taxon>eudicotyledons</taxon>
        <taxon>Gunneridae</taxon>
        <taxon>Pentapetalae</taxon>
        <taxon>rosids</taxon>
        <taxon>fabids</taxon>
        <taxon>Fabales</taxon>
        <taxon>Fabaceae</taxon>
        <taxon>Papilionoideae</taxon>
        <taxon>50 kb inversion clade</taxon>
        <taxon>NPAAA clade</taxon>
        <taxon>indigoferoid/millettioid clade</taxon>
        <taxon>Phaseoleae</taxon>
        <taxon>Mucuna</taxon>
    </lineage>
</organism>
<protein>
    <recommendedName>
        <fullName evidence="3">Reverse transcriptase/retrotransposon-derived protein RNase H-like domain-containing protein</fullName>
    </recommendedName>
</protein>
<proteinExistence type="predicted"/>
<gene>
    <name evidence="1" type="ORF">CR513_29214</name>
</gene>
<evidence type="ECO:0008006" key="3">
    <source>
        <dbReference type="Google" id="ProtNLM"/>
    </source>
</evidence>
<dbReference type="InterPro" id="IPR043502">
    <property type="entry name" value="DNA/RNA_pol_sf"/>
</dbReference>
<comment type="caution">
    <text evidence="1">The sequence shown here is derived from an EMBL/GenBank/DDBJ whole genome shotgun (WGS) entry which is preliminary data.</text>
</comment>
<evidence type="ECO:0000313" key="1">
    <source>
        <dbReference type="EMBL" id="RDX89089.1"/>
    </source>
</evidence>
<dbReference type="SUPFAM" id="SSF56672">
    <property type="entry name" value="DNA/RNA polymerases"/>
    <property type="match status" value="1"/>
</dbReference>
<name>A0A371GEU2_MUCPR</name>
<dbReference type="Proteomes" id="UP000257109">
    <property type="component" value="Unassembled WGS sequence"/>
</dbReference>
<feature type="non-terminal residue" evidence="1">
    <location>
        <position position="1"/>
    </location>
</feature>
<dbReference type="AlphaFoldDB" id="A0A371GEU2"/>
<evidence type="ECO:0000313" key="2">
    <source>
        <dbReference type="Proteomes" id="UP000257109"/>
    </source>
</evidence>
<dbReference type="PANTHER" id="PTHR48475:SF1">
    <property type="entry name" value="RNASE H TYPE-1 DOMAIN-CONTAINING PROTEIN"/>
    <property type="match status" value="1"/>
</dbReference>
<dbReference type="InterPro" id="IPR043128">
    <property type="entry name" value="Rev_trsase/Diguanyl_cyclase"/>
</dbReference>
<dbReference type="PANTHER" id="PTHR48475">
    <property type="entry name" value="RIBONUCLEASE H"/>
    <property type="match status" value="1"/>
</dbReference>
<dbReference type="EMBL" id="QJKJ01005767">
    <property type="protein sequence ID" value="RDX89089.1"/>
    <property type="molecule type" value="Genomic_DNA"/>
</dbReference>
<dbReference type="Gene3D" id="3.30.70.270">
    <property type="match status" value="1"/>
</dbReference>
<reference evidence="1" key="1">
    <citation type="submission" date="2018-05" db="EMBL/GenBank/DDBJ databases">
        <title>Draft genome of Mucuna pruriens seed.</title>
        <authorList>
            <person name="Nnadi N.E."/>
            <person name="Vos R."/>
            <person name="Hasami M.H."/>
            <person name="Devisetty U.K."/>
            <person name="Aguiy J.C."/>
        </authorList>
    </citation>
    <scope>NUCLEOTIDE SEQUENCE [LARGE SCALE GENOMIC DNA]</scope>
    <source>
        <strain evidence="1">JCA_2017</strain>
    </source>
</reference>
<sequence length="111" mass="12866">MSPKDREKTTFITLWGTFCYKRAMVALFYDMMHREIEVYMDDMIAKSKTLVEHLAYHPVTDHQPLLHEFPDKHIMTAMSTKPQSDEWTMWFDGASNLLGNGIGVVLASPRD</sequence>
<dbReference type="OrthoDB" id="10656804at2759"/>